<evidence type="ECO:0000256" key="1">
    <source>
        <dbReference type="SAM" id="MobiDB-lite"/>
    </source>
</evidence>
<reference evidence="3 5" key="2">
    <citation type="submission" date="2016-10" db="EMBL/GenBank/DDBJ databases">
        <authorList>
            <person name="de Groot N.N."/>
        </authorList>
    </citation>
    <scope>NUCLEOTIDE SEQUENCE [LARGE SCALE GENOMIC DNA]</scope>
    <source>
        <strain evidence="3 5">CGMCC 1.10210</strain>
    </source>
</reference>
<dbReference type="SUPFAM" id="SSF140804">
    <property type="entry name" value="YidB-like"/>
    <property type="match status" value="1"/>
</dbReference>
<evidence type="ECO:0000313" key="5">
    <source>
        <dbReference type="Proteomes" id="UP000182258"/>
    </source>
</evidence>
<dbReference type="Proteomes" id="UP000033519">
    <property type="component" value="Unassembled WGS sequence"/>
</dbReference>
<dbReference type="Gene3D" id="1.10.10.690">
    <property type="entry name" value="YidB-like"/>
    <property type="match status" value="1"/>
</dbReference>
<dbReference type="InterPro" id="IPR045372">
    <property type="entry name" value="YidB"/>
</dbReference>
<dbReference type="Pfam" id="PF20159">
    <property type="entry name" value="YidB"/>
    <property type="match status" value="1"/>
</dbReference>
<name>A0A0F5PS45_9HYPH</name>
<proteinExistence type="predicted"/>
<evidence type="ECO:0000313" key="3">
    <source>
        <dbReference type="EMBL" id="SFC94384.1"/>
    </source>
</evidence>
<dbReference type="Proteomes" id="UP000182258">
    <property type="component" value="Unassembled WGS sequence"/>
</dbReference>
<protein>
    <submittedName>
        <fullName evidence="3">Uncharacterized conserved protein YidB, DUF937 family</fullName>
    </submittedName>
</protein>
<dbReference type="EMBL" id="FOMB01000015">
    <property type="protein sequence ID" value="SFC94384.1"/>
    <property type="molecule type" value="Genomic_DNA"/>
</dbReference>
<dbReference type="OrthoDB" id="4235777at2"/>
<keyword evidence="4" id="KW-1185">Reference proteome</keyword>
<sequence length="162" mass="16654">MANSPSLVALLGLLAVAGYQNRDRISEALKGVQGGTGGQAQGGLGGMLGGLGDLFNGKSSGGNVLTGGLNDLLDSFRGNGQKETADSWTTPGVPTQGLKAHDVEAAIGKDTLTQLAATTGISYDDLLQRLSSNIPDAVDRLTPEGRFPKTDDEARDSLLRTT</sequence>
<dbReference type="STRING" id="728005.SAMN04488059_11548"/>
<feature type="region of interest" description="Disordered" evidence="1">
    <location>
        <begin position="139"/>
        <end position="162"/>
    </location>
</feature>
<dbReference type="AlphaFoldDB" id="A0A0F5PS45"/>
<dbReference type="EMBL" id="LAPV01000170">
    <property type="protein sequence ID" value="KKC31425.1"/>
    <property type="molecule type" value="Genomic_DNA"/>
</dbReference>
<accession>A0A0F5PS45</accession>
<dbReference type="PATRIC" id="fig|728005.3.peg.2192"/>
<organism evidence="3 5">
    <name type="scientific">Devosia psychrophila</name>
    <dbReference type="NCBI Taxonomy" id="728005"/>
    <lineage>
        <taxon>Bacteria</taxon>
        <taxon>Pseudomonadati</taxon>
        <taxon>Pseudomonadota</taxon>
        <taxon>Alphaproteobacteria</taxon>
        <taxon>Hyphomicrobiales</taxon>
        <taxon>Devosiaceae</taxon>
        <taxon>Devosia</taxon>
    </lineage>
</organism>
<evidence type="ECO:0000313" key="4">
    <source>
        <dbReference type="Proteomes" id="UP000033519"/>
    </source>
</evidence>
<dbReference type="InterPro" id="IPR027405">
    <property type="entry name" value="YidB-like"/>
</dbReference>
<reference evidence="2 4" key="1">
    <citation type="submission" date="2015-03" db="EMBL/GenBank/DDBJ databases">
        <authorList>
            <person name="Lepp D."/>
            <person name="Hassan Y.I."/>
            <person name="Li X.-Z."/>
            <person name="Zhou T."/>
        </authorList>
    </citation>
    <scope>NUCLEOTIDE SEQUENCE [LARGE SCALE GENOMIC DNA]</scope>
    <source>
        <strain evidence="2 4">Cr7-05</strain>
    </source>
</reference>
<gene>
    <name evidence="3" type="ORF">SAMN04488059_11548</name>
    <name evidence="2" type="ORF">WH91_19505</name>
</gene>
<evidence type="ECO:0000313" key="2">
    <source>
        <dbReference type="EMBL" id="KKC31425.1"/>
    </source>
</evidence>
<dbReference type="RefSeq" id="WP_046172661.1">
    <property type="nucleotide sequence ID" value="NZ_FOMB01000015.1"/>
</dbReference>